<dbReference type="EMBL" id="CP129674">
    <property type="protein sequence ID" value="XDS45082.1"/>
    <property type="molecule type" value="Genomic_DNA"/>
</dbReference>
<comment type="function">
    <text evidence="7">Participates in both transcription termination and antitermination.</text>
</comment>
<dbReference type="Pfam" id="PF13184">
    <property type="entry name" value="KH_NusA_1st"/>
    <property type="match status" value="1"/>
</dbReference>
<keyword evidence="2 7" id="KW-0963">Cytoplasm</keyword>
<dbReference type="GO" id="GO:0006353">
    <property type="term" value="P:DNA-templated transcription termination"/>
    <property type="evidence" value="ECO:0007669"/>
    <property type="project" value="UniProtKB-UniRule"/>
</dbReference>
<keyword evidence="5 7" id="KW-0805">Transcription regulation</keyword>
<gene>
    <name evidence="7 10" type="primary">nusA</name>
    <name evidence="10" type="ORF">QN215_02855</name>
</gene>
<dbReference type="InterPro" id="IPR003029">
    <property type="entry name" value="S1_domain"/>
</dbReference>
<dbReference type="InterPro" id="IPR009019">
    <property type="entry name" value="KH_sf_prok-type"/>
</dbReference>
<dbReference type="GO" id="GO:0003723">
    <property type="term" value="F:RNA binding"/>
    <property type="evidence" value="ECO:0007669"/>
    <property type="project" value="UniProtKB-UniRule"/>
</dbReference>
<dbReference type="PANTHER" id="PTHR22648">
    <property type="entry name" value="TRANSCRIPTION TERMINATION FACTOR NUSA"/>
    <property type="match status" value="1"/>
</dbReference>
<evidence type="ECO:0000256" key="8">
    <source>
        <dbReference type="SAM" id="MobiDB-lite"/>
    </source>
</evidence>
<dbReference type="GO" id="GO:0031564">
    <property type="term" value="P:transcription antitermination"/>
    <property type="evidence" value="ECO:0007669"/>
    <property type="project" value="UniProtKB-UniRule"/>
</dbReference>
<organism evidence="10">
    <name type="scientific">Bifidobacterium aquikefiricola</name>
    <dbReference type="NCBI Taxonomy" id="3059038"/>
    <lineage>
        <taxon>Bacteria</taxon>
        <taxon>Bacillati</taxon>
        <taxon>Actinomycetota</taxon>
        <taxon>Actinomycetes</taxon>
        <taxon>Bifidobacteriales</taxon>
        <taxon>Bifidobacteriaceae</taxon>
        <taxon>Bifidobacterium</taxon>
    </lineage>
</organism>
<evidence type="ECO:0000256" key="1">
    <source>
        <dbReference type="ARBA" id="ARBA00022472"/>
    </source>
</evidence>
<keyword evidence="1 7" id="KW-0806">Transcription termination</keyword>
<dbReference type="InterPro" id="IPR015946">
    <property type="entry name" value="KH_dom-like_a/b"/>
</dbReference>
<name>A0AB39U7Z6_9BIFI</name>
<protein>
    <recommendedName>
        <fullName evidence="7">Transcription termination/antitermination protein NusA</fullName>
    </recommendedName>
</protein>
<dbReference type="CDD" id="cd02134">
    <property type="entry name" value="KH-II_NusA_rpt1"/>
    <property type="match status" value="1"/>
</dbReference>
<dbReference type="Gene3D" id="3.30.300.20">
    <property type="match status" value="2"/>
</dbReference>
<dbReference type="HAMAP" id="MF_00945_B">
    <property type="entry name" value="NusA_B"/>
    <property type="match status" value="1"/>
</dbReference>
<reference evidence="10" key="1">
    <citation type="submission" date="2023-07" db="EMBL/GenBank/DDBJ databases">
        <title>Bifidobacterium aquikefiriaerophilum sp. nov. and Bifidobacterium eccum sp. nov., isolated from water kefir.</title>
        <authorList>
            <person name="Breselge S."/>
            <person name="Bellassi P."/>
            <person name="Barcenilla C."/>
            <person name="Alvarez-Ordonez A."/>
            <person name="Morelli L."/>
            <person name="Cotter P.D."/>
        </authorList>
    </citation>
    <scope>NUCLEOTIDE SEQUENCE</scope>
    <source>
        <strain evidence="10">WK041_4_12</strain>
    </source>
</reference>
<evidence type="ECO:0000256" key="4">
    <source>
        <dbReference type="ARBA" id="ARBA00022884"/>
    </source>
</evidence>
<feature type="compositionally biased region" description="Low complexity" evidence="8">
    <location>
        <begin position="103"/>
        <end position="142"/>
    </location>
</feature>
<evidence type="ECO:0000256" key="7">
    <source>
        <dbReference type="HAMAP-Rule" id="MF_00945"/>
    </source>
</evidence>
<dbReference type="Gene3D" id="2.40.50.140">
    <property type="entry name" value="Nucleic acid-binding proteins"/>
    <property type="match status" value="1"/>
</dbReference>
<evidence type="ECO:0000256" key="6">
    <source>
        <dbReference type="ARBA" id="ARBA00023163"/>
    </source>
</evidence>
<evidence type="ECO:0000256" key="5">
    <source>
        <dbReference type="ARBA" id="ARBA00023015"/>
    </source>
</evidence>
<dbReference type="InterPro" id="IPR058582">
    <property type="entry name" value="KH_NusA_2nd"/>
</dbReference>
<keyword evidence="6 7" id="KW-0804">Transcription</keyword>
<dbReference type="CDD" id="cd04455">
    <property type="entry name" value="S1_NusA"/>
    <property type="match status" value="1"/>
</dbReference>
<evidence type="ECO:0000256" key="2">
    <source>
        <dbReference type="ARBA" id="ARBA00022490"/>
    </source>
</evidence>
<dbReference type="Gene3D" id="3.30.1480.10">
    <property type="entry name" value="NusA, N-terminal domain"/>
    <property type="match status" value="1"/>
</dbReference>
<dbReference type="InterPro" id="IPR013735">
    <property type="entry name" value="TF_NusA_N"/>
</dbReference>
<dbReference type="InterPro" id="IPR012340">
    <property type="entry name" value="NA-bd_OB-fold"/>
</dbReference>
<dbReference type="Pfam" id="PF26594">
    <property type="entry name" value="KH_NusA_2nd"/>
    <property type="match status" value="1"/>
</dbReference>
<dbReference type="KEGG" id="baqk:QN215_02855"/>
<dbReference type="CDD" id="cd22529">
    <property type="entry name" value="KH-II_NusA_rpt2"/>
    <property type="match status" value="1"/>
</dbReference>
<comment type="subcellular location">
    <subcellularLocation>
        <location evidence="7">Cytoplasm</location>
    </subcellularLocation>
</comment>
<dbReference type="InterPro" id="IPR036555">
    <property type="entry name" value="NusA_N_sf"/>
</dbReference>
<keyword evidence="3 7" id="KW-0889">Transcription antitermination</keyword>
<evidence type="ECO:0000256" key="3">
    <source>
        <dbReference type="ARBA" id="ARBA00022814"/>
    </source>
</evidence>
<dbReference type="SUPFAM" id="SSF54814">
    <property type="entry name" value="Prokaryotic type KH domain (KH-domain type II)"/>
    <property type="match status" value="2"/>
</dbReference>
<accession>A0AB39U7Z6</accession>
<evidence type="ECO:0000259" key="9">
    <source>
        <dbReference type="SMART" id="SM00316"/>
    </source>
</evidence>
<dbReference type="GO" id="GO:0003700">
    <property type="term" value="F:DNA-binding transcription factor activity"/>
    <property type="evidence" value="ECO:0007669"/>
    <property type="project" value="InterPro"/>
</dbReference>
<dbReference type="Pfam" id="PF08529">
    <property type="entry name" value="NusA_N"/>
    <property type="match status" value="2"/>
</dbReference>
<comment type="similarity">
    <text evidence="7">Belongs to the NusA family.</text>
</comment>
<dbReference type="InterPro" id="IPR025249">
    <property type="entry name" value="TF_NusA_KH_1st"/>
</dbReference>
<dbReference type="NCBIfam" id="TIGR01953">
    <property type="entry name" value="NusA"/>
    <property type="match status" value="1"/>
</dbReference>
<proteinExistence type="inferred from homology"/>
<dbReference type="FunFam" id="3.30.300.20:FF:000005">
    <property type="entry name" value="Transcription termination/antitermination protein NusA"/>
    <property type="match status" value="1"/>
</dbReference>
<dbReference type="SUPFAM" id="SSF69705">
    <property type="entry name" value="Transcription factor NusA, N-terminal domain"/>
    <property type="match status" value="1"/>
</dbReference>
<dbReference type="PANTHER" id="PTHR22648:SF0">
    <property type="entry name" value="TRANSCRIPTION TERMINATION_ANTITERMINATION PROTEIN NUSA"/>
    <property type="match status" value="1"/>
</dbReference>
<keyword evidence="4 7" id="KW-0694">RNA-binding</keyword>
<dbReference type="InterPro" id="IPR030842">
    <property type="entry name" value="TF_NusA_bacterial"/>
</dbReference>
<dbReference type="FunFam" id="3.30.300.20:FF:000002">
    <property type="entry name" value="Transcription termination/antitermination protein NusA"/>
    <property type="match status" value="1"/>
</dbReference>
<sequence>MELDLTGIHQLAAEQGIDTETLDEALAEALRQAYLKTPHAAKHARVEIDDRAGTFTVWAQDEISEPEPANDASEKSAATVDNGASAEATSGMAESAEPQTSDTAHTPTAAESSESSDTTAHSDAAVTPETSSATPTASPATVSHERSHAAFGPYARENRPVIRLGEEYDDTPHNFGRLAAATARQVISQLFRDAEDNKIFGAFSGQKGKLVTGIIQQDANDPSNVHVAVGDTEALLPRREQIPGERYHHGERIRVYVVNVARGLKGPEIIVSRSHPELVRRLFEREVPELVSGAVSIMAIAREAGARTKIAVRANTQGVNPKGALIGPGGARVRAVMENLGPEKIDIVDWSADPAKFVAGALSPAVATQVNVISEKNKTAIAFIHDDQLSLAIGKEGQNARLSAKLTGWKIGIESAEAHAQQESSQSAEK</sequence>
<dbReference type="AlphaFoldDB" id="A0AB39U7Z6"/>
<dbReference type="SMART" id="SM00316">
    <property type="entry name" value="S1"/>
    <property type="match status" value="1"/>
</dbReference>
<feature type="domain" description="S1 motif" evidence="9">
    <location>
        <begin position="206"/>
        <end position="274"/>
    </location>
</feature>
<dbReference type="RefSeq" id="WP_369344623.1">
    <property type="nucleotide sequence ID" value="NZ_CP129674.1"/>
</dbReference>
<evidence type="ECO:0000313" key="10">
    <source>
        <dbReference type="EMBL" id="XDS45082.1"/>
    </source>
</evidence>
<feature type="region of interest" description="Disordered" evidence="8">
    <location>
        <begin position="64"/>
        <end position="154"/>
    </location>
</feature>
<dbReference type="SUPFAM" id="SSF50249">
    <property type="entry name" value="Nucleic acid-binding proteins"/>
    <property type="match status" value="1"/>
</dbReference>
<dbReference type="GO" id="GO:0005829">
    <property type="term" value="C:cytosol"/>
    <property type="evidence" value="ECO:0007669"/>
    <property type="project" value="TreeGrafter"/>
</dbReference>
<dbReference type="InterPro" id="IPR010213">
    <property type="entry name" value="TF_NusA"/>
</dbReference>
<comment type="subunit">
    <text evidence="7">Monomer. Binds directly to the core enzyme of the DNA-dependent RNA polymerase and to nascent RNA.</text>
</comment>